<dbReference type="KEGG" id="abas:ACPOL_2048"/>
<dbReference type="Pfam" id="PF09969">
    <property type="entry name" value="DUF2203"/>
    <property type="match status" value="1"/>
</dbReference>
<evidence type="ECO:0000313" key="2">
    <source>
        <dbReference type="EMBL" id="AXC11384.1"/>
    </source>
</evidence>
<proteinExistence type="predicted"/>
<evidence type="ECO:0008006" key="4">
    <source>
        <dbReference type="Google" id="ProtNLM"/>
    </source>
</evidence>
<dbReference type="Proteomes" id="UP000253606">
    <property type="component" value="Chromosome"/>
</dbReference>
<keyword evidence="3" id="KW-1185">Reference proteome</keyword>
<feature type="region of interest" description="Disordered" evidence="1">
    <location>
        <begin position="128"/>
        <end position="148"/>
    </location>
</feature>
<accession>A0A2Z5FXZ5</accession>
<feature type="compositionally biased region" description="Basic and acidic residues" evidence="1">
    <location>
        <begin position="130"/>
        <end position="148"/>
    </location>
</feature>
<name>A0A2Z5FXZ5_9BACT</name>
<organism evidence="2 3">
    <name type="scientific">Acidisarcina polymorpha</name>
    <dbReference type="NCBI Taxonomy" id="2211140"/>
    <lineage>
        <taxon>Bacteria</taxon>
        <taxon>Pseudomonadati</taxon>
        <taxon>Acidobacteriota</taxon>
        <taxon>Terriglobia</taxon>
        <taxon>Terriglobales</taxon>
        <taxon>Acidobacteriaceae</taxon>
        <taxon>Acidisarcina</taxon>
    </lineage>
</organism>
<evidence type="ECO:0000256" key="1">
    <source>
        <dbReference type="SAM" id="MobiDB-lite"/>
    </source>
</evidence>
<dbReference type="EMBL" id="CP030840">
    <property type="protein sequence ID" value="AXC11384.1"/>
    <property type="molecule type" value="Genomic_DNA"/>
</dbReference>
<gene>
    <name evidence="2" type="ORF">ACPOL_2048</name>
</gene>
<evidence type="ECO:0000313" key="3">
    <source>
        <dbReference type="Proteomes" id="UP000253606"/>
    </source>
</evidence>
<sequence>MKLFTLDEAQALVPVLESLLKRGIDAKQAAEAVGENLQRLSHRIFLSGGMYVDVGKVAQQRTEMDAHIQRAKDAFEEIDAIGVQVKDLDIGLLDFPCKVNEEVVLLCWKMGESKITHWHTMEAGFSGRQPLDDRFEGRSNRPKPEKPN</sequence>
<dbReference type="InterPro" id="IPR018699">
    <property type="entry name" value="DUF2203"/>
</dbReference>
<protein>
    <recommendedName>
        <fullName evidence="4">DUF2203 domain-containing protein</fullName>
    </recommendedName>
</protein>
<dbReference type="PIRSF" id="PIRSF016498">
    <property type="entry name" value="UCP016498"/>
    <property type="match status" value="1"/>
</dbReference>
<dbReference type="AlphaFoldDB" id="A0A2Z5FXZ5"/>
<reference evidence="2 3" key="1">
    <citation type="journal article" date="2018" name="Front. Microbiol.">
        <title>Hydrolytic Capabilities as a Key to Environmental Success: Chitinolytic and Cellulolytic Acidobacteria From Acidic Sub-arctic Soils and Boreal Peatlands.</title>
        <authorList>
            <person name="Belova S.E."/>
            <person name="Ravin N.V."/>
            <person name="Pankratov T.A."/>
            <person name="Rakitin A.L."/>
            <person name="Ivanova A.A."/>
            <person name="Beletsky A.V."/>
            <person name="Mardanov A.V."/>
            <person name="Sinninghe Damste J.S."/>
            <person name="Dedysh S.N."/>
        </authorList>
    </citation>
    <scope>NUCLEOTIDE SEQUENCE [LARGE SCALE GENOMIC DNA]</scope>
    <source>
        <strain evidence="2 3">SBC82</strain>
    </source>
</reference>
<dbReference type="OrthoDB" id="9802910at2"/>